<dbReference type="GeneID" id="111251509"/>
<proteinExistence type="predicted"/>
<dbReference type="RefSeq" id="XP_022663884.1">
    <property type="nucleotide sequence ID" value="XM_022808149.1"/>
</dbReference>
<dbReference type="InParanoid" id="A0A7M7KI02"/>
<dbReference type="EnsemblMetazoa" id="XM_022808149">
    <property type="protein sequence ID" value="XP_022663884"/>
    <property type="gene ID" value="LOC111251509"/>
</dbReference>
<evidence type="ECO:0000313" key="2">
    <source>
        <dbReference type="Proteomes" id="UP000594260"/>
    </source>
</evidence>
<reference evidence="1" key="1">
    <citation type="submission" date="2021-01" db="UniProtKB">
        <authorList>
            <consortium name="EnsemblMetazoa"/>
        </authorList>
    </citation>
    <scope>IDENTIFICATION</scope>
</reference>
<protein>
    <submittedName>
        <fullName evidence="1">Uncharacterized protein</fullName>
    </submittedName>
</protein>
<dbReference type="Proteomes" id="UP000594260">
    <property type="component" value="Unplaced"/>
</dbReference>
<dbReference type="RefSeq" id="XP_022663882.1">
    <property type="nucleotide sequence ID" value="XM_022808147.1"/>
</dbReference>
<name>A0A7M7KI02_VARDE</name>
<evidence type="ECO:0000313" key="1">
    <source>
        <dbReference type="EnsemblMetazoa" id="XP_022663884"/>
    </source>
</evidence>
<dbReference type="EnsemblMetazoa" id="XM_022808148">
    <property type="protein sequence ID" value="XP_022663883"/>
    <property type="gene ID" value="LOC111251509"/>
</dbReference>
<organism evidence="1 2">
    <name type="scientific">Varroa destructor</name>
    <name type="common">Honeybee mite</name>
    <dbReference type="NCBI Taxonomy" id="109461"/>
    <lineage>
        <taxon>Eukaryota</taxon>
        <taxon>Metazoa</taxon>
        <taxon>Ecdysozoa</taxon>
        <taxon>Arthropoda</taxon>
        <taxon>Chelicerata</taxon>
        <taxon>Arachnida</taxon>
        <taxon>Acari</taxon>
        <taxon>Parasitiformes</taxon>
        <taxon>Mesostigmata</taxon>
        <taxon>Gamasina</taxon>
        <taxon>Dermanyssoidea</taxon>
        <taxon>Varroidae</taxon>
        <taxon>Varroa</taxon>
    </lineage>
</organism>
<dbReference type="OrthoDB" id="10443454at2759"/>
<dbReference type="RefSeq" id="XP_022663883.1">
    <property type="nucleotide sequence ID" value="XM_022808148.1"/>
</dbReference>
<sequence>MTTEESLEQLLDLGLPPKLNQVSECPLDEDDFVAFRSQGDQCLHIAEKLQIESITIAQWPVAALLFAYEHSNAPYVSTQARKISLKLLSTLKVLKDVVERVFEFLKPRLTRESWKFYIGERYILISVCQRFPLPEAHLPPVLNICDSHLPQNKLVGARCLVHLSKEFTHDNNRGGRADVVVDALLRLTYAHDDLKIVALAYEGLELLLLKSGSCHLRRSEIYLHLLRQCAMAFAIEEKILLGQILIRFVDGMGQAAGEFAQTTLEVAEFWADASATRISAMCLLQSALSCGAVSTSWERVARILLNSAIRCTQKNHEEVQAIFLCRQILNKVRTYPESPEEVAVFDLLR</sequence>
<dbReference type="AlphaFoldDB" id="A0A7M7KI02"/>
<dbReference type="EnsemblMetazoa" id="XM_022808147">
    <property type="protein sequence ID" value="XP_022663882"/>
    <property type="gene ID" value="LOC111251509"/>
</dbReference>
<dbReference type="KEGG" id="vde:111251509"/>
<accession>A0A7M7KI02</accession>
<keyword evidence="2" id="KW-1185">Reference proteome</keyword>